<comment type="caution">
    <text evidence="3">The sequence shown here is derived from an EMBL/GenBank/DDBJ whole genome shotgun (WGS) entry which is preliminary data.</text>
</comment>
<proteinExistence type="predicted"/>
<name>A0A8K0L246_9PEZI</name>
<reference evidence="3" key="1">
    <citation type="submission" date="2021-07" db="EMBL/GenBank/DDBJ databases">
        <title>Elsinoe batatas strain:CRI-CJ2 Genome sequencing and assembly.</title>
        <authorList>
            <person name="Huang L."/>
        </authorList>
    </citation>
    <scope>NUCLEOTIDE SEQUENCE</scope>
    <source>
        <strain evidence="3">CRI-CJ2</strain>
    </source>
</reference>
<sequence>MGVHEEASKNLATSHSSNHESTKPPTGTRVSRASSKAGPKPAHSRSMGNGHSHLEDILKEGVEEAAKLRGELQAAQEANHQLRVAEQAAREEVNVLKAQAIHLKQDISAATAATAFLTDEDLVSKWNDVFHEIRTWAVTSIKTIDLGKYPFPSLVQPADVPADAVRLASSPVQWMKELMPLYKSTRYYPAGARTYAVNILICIVSAYTTSTATEGKFLEIGFDTPGGIVLTGAMRLAGRSSASGNVPPPLTFPDTADFASWKRWLRTTHDLVKSVDPKALVAVKDNIIACGINYTSQAWSKLFGTSLNETILKHLGKVLEKVADILMEATFHPADYRLDMPKAFAVRQNVFFHFNAEEFDDMDGSEAMEGRQILLAGVIFPMLIKVKNEKGEKISPVIVAKAKAITWAPPPKE</sequence>
<keyword evidence="4" id="KW-1185">Reference proteome</keyword>
<evidence type="ECO:0000313" key="3">
    <source>
        <dbReference type="EMBL" id="KAG8626271.1"/>
    </source>
</evidence>
<accession>A0A8K0L246</accession>
<feature type="coiled-coil region" evidence="1">
    <location>
        <begin position="58"/>
        <end position="106"/>
    </location>
</feature>
<gene>
    <name evidence="3" type="ORF">KVT40_005216</name>
</gene>
<feature type="region of interest" description="Disordered" evidence="2">
    <location>
        <begin position="1"/>
        <end position="51"/>
    </location>
</feature>
<dbReference type="Proteomes" id="UP000809789">
    <property type="component" value="Unassembled WGS sequence"/>
</dbReference>
<evidence type="ECO:0000256" key="2">
    <source>
        <dbReference type="SAM" id="MobiDB-lite"/>
    </source>
</evidence>
<dbReference type="OrthoDB" id="3944836at2759"/>
<dbReference type="AlphaFoldDB" id="A0A8K0L246"/>
<feature type="compositionally biased region" description="Polar residues" evidence="2">
    <location>
        <begin position="23"/>
        <end position="34"/>
    </location>
</feature>
<keyword evidence="1" id="KW-0175">Coiled coil</keyword>
<evidence type="ECO:0000313" key="4">
    <source>
        <dbReference type="Proteomes" id="UP000809789"/>
    </source>
</evidence>
<dbReference type="EMBL" id="JAESVG020000006">
    <property type="protein sequence ID" value="KAG8626271.1"/>
    <property type="molecule type" value="Genomic_DNA"/>
</dbReference>
<evidence type="ECO:0000256" key="1">
    <source>
        <dbReference type="SAM" id="Coils"/>
    </source>
</evidence>
<organism evidence="3 4">
    <name type="scientific">Elsinoe batatas</name>
    <dbReference type="NCBI Taxonomy" id="2601811"/>
    <lineage>
        <taxon>Eukaryota</taxon>
        <taxon>Fungi</taxon>
        <taxon>Dikarya</taxon>
        <taxon>Ascomycota</taxon>
        <taxon>Pezizomycotina</taxon>
        <taxon>Dothideomycetes</taxon>
        <taxon>Dothideomycetidae</taxon>
        <taxon>Myriangiales</taxon>
        <taxon>Elsinoaceae</taxon>
        <taxon>Elsinoe</taxon>
    </lineage>
</organism>
<protein>
    <submittedName>
        <fullName evidence="3">Uncharacterized protein</fullName>
    </submittedName>
</protein>